<feature type="compositionally biased region" description="Polar residues" evidence="3">
    <location>
        <begin position="691"/>
        <end position="704"/>
    </location>
</feature>
<dbReference type="Pfam" id="PF12796">
    <property type="entry name" value="Ank_2"/>
    <property type="match status" value="1"/>
</dbReference>
<evidence type="ECO:0000256" key="1">
    <source>
        <dbReference type="ARBA" id="ARBA00022737"/>
    </source>
</evidence>
<dbReference type="Proteomes" id="UP000521943">
    <property type="component" value="Unassembled WGS sequence"/>
</dbReference>
<dbReference type="EMBL" id="JACGCI010000020">
    <property type="protein sequence ID" value="KAF6758014.1"/>
    <property type="molecule type" value="Genomic_DNA"/>
</dbReference>
<keyword evidence="2" id="KW-0040">ANK repeat</keyword>
<dbReference type="Gene3D" id="3.40.50.300">
    <property type="entry name" value="P-loop containing nucleotide triphosphate hydrolases"/>
    <property type="match status" value="1"/>
</dbReference>
<feature type="region of interest" description="Disordered" evidence="3">
    <location>
        <begin position="496"/>
        <end position="733"/>
    </location>
</feature>
<dbReference type="InterPro" id="IPR056884">
    <property type="entry name" value="NPHP3-like_N"/>
</dbReference>
<dbReference type="PANTHER" id="PTHR10039:SF15">
    <property type="entry name" value="NACHT DOMAIN-CONTAINING PROTEIN"/>
    <property type="match status" value="1"/>
</dbReference>
<feature type="compositionally biased region" description="Pro residues" evidence="3">
    <location>
        <begin position="630"/>
        <end position="673"/>
    </location>
</feature>
<dbReference type="PROSITE" id="PS50088">
    <property type="entry name" value="ANK_REPEAT"/>
    <property type="match status" value="1"/>
</dbReference>
<name>A0A8H6M9M9_9AGAR</name>
<evidence type="ECO:0000313" key="5">
    <source>
        <dbReference type="EMBL" id="KAF6758014.1"/>
    </source>
</evidence>
<dbReference type="Pfam" id="PF24883">
    <property type="entry name" value="NPHP3_N"/>
    <property type="match status" value="1"/>
</dbReference>
<sequence length="1117" mass="121883">MATASDQHLQNQQQTNLFPGANNFSIETANTNCAGGDINIYNSSVPEVFEISKWLSPTNYWQYHNQIVSKKRQAAKTGTWFLDGMEYKAWRQATEAHETLWVEGMPGAGKTFLASTSVETFHPSNAPPNPQTAIVFAYCRYTDRCTTFEILSSFVRQLHEIHLVARSAVQTIYNQNRMLQTQATITDIFDIFNDIVSSFDDVRAIVDGLDEIAEDEAMELLQILSQLPIKLLIFSRPGRDWFRRRLPLETVTTLSVNAQEEDIVNFAQAELDRCPRFQMLIENARGRKGFQKNTGGFQRNVIKKICKNASGMFLSAKLQVDEIKNCSTLKKLKQVLATFPTEIDDMYAATMERINEKDEERRFHANVALLWSAHAKRPLTWHELQHVLATSHTEGTFSEDSLVGRDEVLSDCCGLVVCGSGDDQDSGEVRLIHHTTKEYVGRLTSHPFDNYPIVATMTCVTYLKEHGYCKLLSSRLDVATTGAGIFIPQPQPPLPASVPLPLVPAPPPQPDGGGGSPPPSDPAEGQGQRRPKSANPSLRPSKSEGLPPPPAPRLAPRPPTPRSPASRPAPRPPPSRPPAPRPALCPPVPPPPTPPGRSSGGLTPANPAMEGQGQPGSADRSLTQPSDGLPLPPAPRPALRPAPLPPAPRPPVPRPPPRPPSRPAPRLPVPPPTGGGGPIPANLAMLGQGQGQPESATLSLTQPSDGLLLPPAPRSAPLPLAPPLPAPHPAPFRSTAPCPQPKVCVPRDPLPFQATLRKAPFMNYAHIFLGAHSLDMMETCEPEALHTLSSFLRECTELFLGDQWQLGAVSPYSFAAYHGLYKLLPLLQDTDRCSHFYRLTALHLAVLGNQPDMVKLLLSTPSCDVNSVAFDGQTPLHFAVKNSEVEPAKQAQIVDLLLRHRDTNVNLATIDNEVSVLAAAIAYGDVVSVEKLIARADLDINLRNKMGDTALHLALPSPTMCWLLLQGREDIDVSATNRWGLTPLDRARRSGYAGVAGLLSCVLEDGGIREDYKGLDVEGSDLRGRPLLRADQWPGVPLLRPTTPERPAPACVPLELHGRVPLELYGRKSNPPPGSVGLSCATGERRRVEYKYRAGPAMPPPKKLGFFGRVKKAFGPF</sequence>
<evidence type="ECO:0000313" key="6">
    <source>
        <dbReference type="Proteomes" id="UP000521943"/>
    </source>
</evidence>
<dbReference type="PROSITE" id="PS50297">
    <property type="entry name" value="ANK_REP_REGION"/>
    <property type="match status" value="1"/>
</dbReference>
<dbReference type="InterPro" id="IPR002110">
    <property type="entry name" value="Ankyrin_rpt"/>
</dbReference>
<protein>
    <recommendedName>
        <fullName evidence="4">Nephrocystin 3-like N-terminal domain-containing protein</fullName>
    </recommendedName>
</protein>
<keyword evidence="1" id="KW-0677">Repeat</keyword>
<dbReference type="SMART" id="SM00248">
    <property type="entry name" value="ANK"/>
    <property type="match status" value="4"/>
</dbReference>
<evidence type="ECO:0000259" key="4">
    <source>
        <dbReference type="Pfam" id="PF24883"/>
    </source>
</evidence>
<evidence type="ECO:0000256" key="2">
    <source>
        <dbReference type="PROSITE-ProRule" id="PRU00023"/>
    </source>
</evidence>
<evidence type="ECO:0000256" key="3">
    <source>
        <dbReference type="SAM" id="MobiDB-lite"/>
    </source>
</evidence>
<dbReference type="OrthoDB" id="448455at2759"/>
<keyword evidence="6" id="KW-1185">Reference proteome</keyword>
<organism evidence="5 6">
    <name type="scientific">Ephemerocybe angulata</name>
    <dbReference type="NCBI Taxonomy" id="980116"/>
    <lineage>
        <taxon>Eukaryota</taxon>
        <taxon>Fungi</taxon>
        <taxon>Dikarya</taxon>
        <taxon>Basidiomycota</taxon>
        <taxon>Agaricomycotina</taxon>
        <taxon>Agaricomycetes</taxon>
        <taxon>Agaricomycetidae</taxon>
        <taxon>Agaricales</taxon>
        <taxon>Agaricineae</taxon>
        <taxon>Psathyrellaceae</taxon>
        <taxon>Ephemerocybe</taxon>
    </lineage>
</organism>
<dbReference type="PANTHER" id="PTHR10039">
    <property type="entry name" value="AMELOGENIN"/>
    <property type="match status" value="1"/>
</dbReference>
<comment type="caution">
    <text evidence="5">The sequence shown here is derived from an EMBL/GenBank/DDBJ whole genome shotgun (WGS) entry which is preliminary data.</text>
</comment>
<gene>
    <name evidence="5" type="ORF">DFP72DRAFT_1109285</name>
</gene>
<dbReference type="SUPFAM" id="SSF48403">
    <property type="entry name" value="Ankyrin repeat"/>
    <property type="match status" value="1"/>
</dbReference>
<dbReference type="Gene3D" id="1.25.40.20">
    <property type="entry name" value="Ankyrin repeat-containing domain"/>
    <property type="match status" value="1"/>
</dbReference>
<feature type="repeat" description="ANK" evidence="2">
    <location>
        <begin position="871"/>
        <end position="900"/>
    </location>
</feature>
<reference evidence="5 6" key="1">
    <citation type="submission" date="2020-07" db="EMBL/GenBank/DDBJ databases">
        <title>Comparative genomics of pyrophilous fungi reveals a link between fire events and developmental genes.</title>
        <authorList>
            <consortium name="DOE Joint Genome Institute"/>
            <person name="Steindorff A.S."/>
            <person name="Carver A."/>
            <person name="Calhoun S."/>
            <person name="Stillman K."/>
            <person name="Liu H."/>
            <person name="Lipzen A."/>
            <person name="Pangilinan J."/>
            <person name="Labutti K."/>
            <person name="Bruns T.D."/>
            <person name="Grigoriev I.V."/>
        </authorList>
    </citation>
    <scope>NUCLEOTIDE SEQUENCE [LARGE SCALE GENOMIC DNA]</scope>
    <source>
        <strain evidence="5 6">CBS 144469</strain>
    </source>
</reference>
<feature type="compositionally biased region" description="Pro residues" evidence="3">
    <location>
        <begin position="710"/>
        <end position="730"/>
    </location>
</feature>
<dbReference type="PRINTS" id="PR01217">
    <property type="entry name" value="PRICHEXTENSN"/>
</dbReference>
<feature type="compositionally biased region" description="Pro residues" evidence="3">
    <location>
        <begin position="496"/>
        <end position="521"/>
    </location>
</feature>
<dbReference type="InterPro" id="IPR027417">
    <property type="entry name" value="P-loop_NTPase"/>
</dbReference>
<accession>A0A8H6M9M9</accession>
<proteinExistence type="predicted"/>
<dbReference type="AlphaFoldDB" id="A0A8H6M9M9"/>
<feature type="compositionally biased region" description="Pro residues" evidence="3">
    <location>
        <begin position="546"/>
        <end position="595"/>
    </location>
</feature>
<feature type="domain" description="Nephrocystin 3-like N-terminal" evidence="4">
    <location>
        <begin position="77"/>
        <end position="236"/>
    </location>
</feature>
<dbReference type="InterPro" id="IPR036770">
    <property type="entry name" value="Ankyrin_rpt-contain_sf"/>
</dbReference>